<feature type="signal peptide" evidence="1">
    <location>
        <begin position="1"/>
        <end position="20"/>
    </location>
</feature>
<reference evidence="2 3" key="1">
    <citation type="submission" date="2021-06" db="EMBL/GenBank/DDBJ databases">
        <authorList>
            <person name="Sun Q."/>
            <person name="Li D."/>
        </authorList>
    </citation>
    <scope>NUCLEOTIDE SEQUENCE [LARGE SCALE GENOMIC DNA]</scope>
    <source>
        <strain evidence="2 3">MSJ-1</strain>
    </source>
</reference>
<evidence type="ECO:0000256" key="1">
    <source>
        <dbReference type="SAM" id="SignalP"/>
    </source>
</evidence>
<dbReference type="RefSeq" id="WP_216548996.1">
    <property type="nucleotide sequence ID" value="NZ_JAHLQO010000003.1"/>
</dbReference>
<evidence type="ECO:0008006" key="4">
    <source>
        <dbReference type="Google" id="ProtNLM"/>
    </source>
</evidence>
<evidence type="ECO:0000313" key="2">
    <source>
        <dbReference type="EMBL" id="MBU5669150.1"/>
    </source>
</evidence>
<dbReference type="PROSITE" id="PS51257">
    <property type="entry name" value="PROKAR_LIPOPROTEIN"/>
    <property type="match status" value="1"/>
</dbReference>
<keyword evidence="1" id="KW-0732">Signal</keyword>
<proteinExistence type="predicted"/>
<dbReference type="Proteomes" id="UP000783742">
    <property type="component" value="Unassembled WGS sequence"/>
</dbReference>
<sequence>MIKKLILFFALIFLTGCSFITQRGTNIETPEIGISPIYGRWTITKFIYNKNSEQDNFKFKDIIGEEILFSNDSAVLANDYIKDVKYKTKYVKLSDYLYKKFNIDYKELGIEDSGVYSTYVMDKDSKDKSYYEIIKVGKDRALLFDNGIILEIELLDDKIENENLNEYILAKKDEVLTRGNLFDQSGDKGFLIAFKTKVDTNIPSWNYKTLYIKFSNLKLENVYELNNIILPRDNSFSEISVQRESKSNETTDKLIVKDYKNTSLKNSEAEILKTETEELKFDNNIMTIDFITNNFVNIEKLNLDDNSRKLRIYRLKDLEEKKPLRYSEFLSQELINSQEEKIDLLKKDPANIGIYRDNGFWKLKGRESAGESVNDFDLNLVLPYEVNNYNRLNIPMADIRNFNSNVKDGFVSPDNNFLITLENNMIKIYNIKGGSIEPQTIFEREIGNDATTIMTEWATGKYANDWQEVLSTNK</sequence>
<keyword evidence="3" id="KW-1185">Reference proteome</keyword>
<evidence type="ECO:0000313" key="3">
    <source>
        <dbReference type="Proteomes" id="UP000783742"/>
    </source>
</evidence>
<feature type="chain" id="PRO_5045994113" description="Lipoprotein" evidence="1">
    <location>
        <begin position="21"/>
        <end position="474"/>
    </location>
</feature>
<name>A0ABS6FIX0_9FIRM</name>
<protein>
    <recommendedName>
        <fullName evidence="4">Lipoprotein</fullName>
    </recommendedName>
</protein>
<accession>A0ABS6FIX0</accession>
<comment type="caution">
    <text evidence="2">The sequence shown here is derived from an EMBL/GenBank/DDBJ whole genome shotgun (WGS) entry which is preliminary data.</text>
</comment>
<gene>
    <name evidence="2" type="ORF">KQI68_04755</name>
</gene>
<organism evidence="2 3">
    <name type="scientific">Peptoniphilus ovalis</name>
    <dbReference type="NCBI Taxonomy" id="2841503"/>
    <lineage>
        <taxon>Bacteria</taxon>
        <taxon>Bacillati</taxon>
        <taxon>Bacillota</taxon>
        <taxon>Tissierellia</taxon>
        <taxon>Tissierellales</taxon>
        <taxon>Peptoniphilaceae</taxon>
        <taxon>Peptoniphilus</taxon>
    </lineage>
</organism>
<dbReference type="EMBL" id="JAHLQO010000003">
    <property type="protein sequence ID" value="MBU5669150.1"/>
    <property type="molecule type" value="Genomic_DNA"/>
</dbReference>